<name>A0AAV0EFC5_9ASTE</name>
<protein>
    <submittedName>
        <fullName evidence="1">Uncharacterized protein</fullName>
    </submittedName>
</protein>
<dbReference type="AlphaFoldDB" id="A0AAV0EFC5"/>
<dbReference type="Proteomes" id="UP001152523">
    <property type="component" value="Unassembled WGS sequence"/>
</dbReference>
<sequence length="99" mass="11326">MISAEIFFRKISDFFRLKNGSNGNERDQVGAHSHAAYDNDEVDLDNILSLHNEMEGDDDDMDNTEHAFKLCDVLFQPNDEDEIVGGQSNNMKNTFVFCY</sequence>
<keyword evidence="2" id="KW-1185">Reference proteome</keyword>
<evidence type="ECO:0000313" key="2">
    <source>
        <dbReference type="Proteomes" id="UP001152523"/>
    </source>
</evidence>
<gene>
    <name evidence="1" type="ORF">CEPIT_LOCUS23607</name>
</gene>
<accession>A0AAV0EFC5</accession>
<proteinExistence type="predicted"/>
<comment type="caution">
    <text evidence="1">The sequence shown here is derived from an EMBL/GenBank/DDBJ whole genome shotgun (WGS) entry which is preliminary data.</text>
</comment>
<organism evidence="1 2">
    <name type="scientific">Cuscuta epithymum</name>
    <dbReference type="NCBI Taxonomy" id="186058"/>
    <lineage>
        <taxon>Eukaryota</taxon>
        <taxon>Viridiplantae</taxon>
        <taxon>Streptophyta</taxon>
        <taxon>Embryophyta</taxon>
        <taxon>Tracheophyta</taxon>
        <taxon>Spermatophyta</taxon>
        <taxon>Magnoliopsida</taxon>
        <taxon>eudicotyledons</taxon>
        <taxon>Gunneridae</taxon>
        <taxon>Pentapetalae</taxon>
        <taxon>asterids</taxon>
        <taxon>lamiids</taxon>
        <taxon>Solanales</taxon>
        <taxon>Convolvulaceae</taxon>
        <taxon>Cuscuteae</taxon>
        <taxon>Cuscuta</taxon>
        <taxon>Cuscuta subgen. Cuscuta</taxon>
    </lineage>
</organism>
<evidence type="ECO:0000313" key="1">
    <source>
        <dbReference type="EMBL" id="CAH9121321.1"/>
    </source>
</evidence>
<reference evidence="1" key="1">
    <citation type="submission" date="2022-07" db="EMBL/GenBank/DDBJ databases">
        <authorList>
            <person name="Macas J."/>
            <person name="Novak P."/>
            <person name="Neumann P."/>
        </authorList>
    </citation>
    <scope>NUCLEOTIDE SEQUENCE</scope>
</reference>
<dbReference type="EMBL" id="CAMAPF010000921">
    <property type="protein sequence ID" value="CAH9121321.1"/>
    <property type="molecule type" value="Genomic_DNA"/>
</dbReference>